<dbReference type="EMBL" id="SZYD01000014">
    <property type="protein sequence ID" value="KAD4178957.1"/>
    <property type="molecule type" value="Genomic_DNA"/>
</dbReference>
<sequence>MNPSIWHASCKVILELTHHGNHAVKVGISYYDSLTCELHVLELWEDGTADFPLIDMDGTSEVPAVKLMKSSIFCYEQAWLRKFKSSSSVCTCGDWTVFMKVSSLELACLPYMSRGKLLPQVVYINLTDGDVKRFYYRNAKTRELDSILGSLLNAKRQMPAIGSKLMTAESSLMIDLNSSWNGARPGRRCLRVAPVLVQSRRMALLKRMKAVCMDDMTVLAIRGCNVPGRTTSELVMNRWKSLCRIQLLDDIMVVSSIGMQ</sequence>
<evidence type="ECO:0000313" key="2">
    <source>
        <dbReference type="Proteomes" id="UP000326396"/>
    </source>
</evidence>
<reference evidence="1 2" key="1">
    <citation type="submission" date="2019-05" db="EMBL/GenBank/DDBJ databases">
        <title>Mikania micrantha, genome provides insights into the molecular mechanism of rapid growth.</title>
        <authorList>
            <person name="Liu B."/>
        </authorList>
    </citation>
    <scope>NUCLEOTIDE SEQUENCE [LARGE SCALE GENOMIC DNA]</scope>
    <source>
        <strain evidence="1">NLD-2019</strain>
        <tissue evidence="1">Leaf</tissue>
    </source>
</reference>
<comment type="caution">
    <text evidence="1">The sequence shown here is derived from an EMBL/GenBank/DDBJ whole genome shotgun (WGS) entry which is preliminary data.</text>
</comment>
<dbReference type="AlphaFoldDB" id="A0A5N6MY41"/>
<dbReference type="OrthoDB" id="29596at2759"/>
<name>A0A5N6MY41_9ASTR</name>
<protein>
    <submittedName>
        <fullName evidence="1">Uncharacterized protein</fullName>
    </submittedName>
</protein>
<proteinExistence type="predicted"/>
<accession>A0A5N6MY41</accession>
<gene>
    <name evidence="1" type="ORF">E3N88_27548</name>
</gene>
<keyword evidence="2" id="KW-1185">Reference proteome</keyword>
<organism evidence="1 2">
    <name type="scientific">Mikania micrantha</name>
    <name type="common">bitter vine</name>
    <dbReference type="NCBI Taxonomy" id="192012"/>
    <lineage>
        <taxon>Eukaryota</taxon>
        <taxon>Viridiplantae</taxon>
        <taxon>Streptophyta</taxon>
        <taxon>Embryophyta</taxon>
        <taxon>Tracheophyta</taxon>
        <taxon>Spermatophyta</taxon>
        <taxon>Magnoliopsida</taxon>
        <taxon>eudicotyledons</taxon>
        <taxon>Gunneridae</taxon>
        <taxon>Pentapetalae</taxon>
        <taxon>asterids</taxon>
        <taxon>campanulids</taxon>
        <taxon>Asterales</taxon>
        <taxon>Asteraceae</taxon>
        <taxon>Asteroideae</taxon>
        <taxon>Heliantheae alliance</taxon>
        <taxon>Eupatorieae</taxon>
        <taxon>Mikania</taxon>
    </lineage>
</organism>
<dbReference type="Proteomes" id="UP000326396">
    <property type="component" value="Linkage Group LG4"/>
</dbReference>
<evidence type="ECO:0000313" key="1">
    <source>
        <dbReference type="EMBL" id="KAD4178957.1"/>
    </source>
</evidence>